<keyword evidence="1" id="KW-1133">Transmembrane helix</keyword>
<dbReference type="InterPro" id="IPR012902">
    <property type="entry name" value="N_methyl_site"/>
</dbReference>
<dbReference type="AlphaFoldDB" id="A0A480AU05"/>
<evidence type="ECO:0000256" key="1">
    <source>
        <dbReference type="SAM" id="Phobius"/>
    </source>
</evidence>
<reference evidence="3" key="1">
    <citation type="submission" date="2019-03" db="EMBL/GenBank/DDBJ databases">
        <title>Aquabacterium pictum sp.nov., the first bacteriochlorophyll a-containing freshwater bacterium in the genus Aquabacterium of the class Betaproteobacteria.</title>
        <authorList>
            <person name="Hirose S."/>
            <person name="Tank M."/>
            <person name="Hara E."/>
            <person name="Tamaki H."/>
            <person name="Takaichi S."/>
            <person name="Haruta S."/>
            <person name="Hanada S."/>
        </authorList>
    </citation>
    <scope>NUCLEOTIDE SEQUENCE [LARGE SCALE GENOMIC DNA]</scope>
    <source>
        <strain evidence="3">W35</strain>
    </source>
</reference>
<organism evidence="2 3">
    <name type="scientific">Pseudaquabacterium pictum</name>
    <dbReference type="NCBI Taxonomy" id="2315236"/>
    <lineage>
        <taxon>Bacteria</taxon>
        <taxon>Pseudomonadati</taxon>
        <taxon>Pseudomonadota</taxon>
        <taxon>Betaproteobacteria</taxon>
        <taxon>Burkholderiales</taxon>
        <taxon>Sphaerotilaceae</taxon>
        <taxon>Pseudaquabacterium</taxon>
    </lineage>
</organism>
<evidence type="ECO:0000313" key="3">
    <source>
        <dbReference type="Proteomes" id="UP000301751"/>
    </source>
</evidence>
<evidence type="ECO:0008006" key="4">
    <source>
        <dbReference type="Google" id="ProtNLM"/>
    </source>
</evidence>
<keyword evidence="1" id="KW-0472">Membrane</keyword>
<gene>
    <name evidence="2" type="ORF">AQPW35_12990</name>
</gene>
<dbReference type="EMBL" id="BJCL01000002">
    <property type="protein sequence ID" value="GCL62218.1"/>
    <property type="molecule type" value="Genomic_DNA"/>
</dbReference>
<name>A0A480AU05_9BURK</name>
<dbReference type="Pfam" id="PF07963">
    <property type="entry name" value="N_methyl"/>
    <property type="match status" value="1"/>
</dbReference>
<evidence type="ECO:0000313" key="2">
    <source>
        <dbReference type="EMBL" id="GCL62218.1"/>
    </source>
</evidence>
<dbReference type="OrthoDB" id="8759523at2"/>
<dbReference type="RefSeq" id="WP_137731952.1">
    <property type="nucleotide sequence ID" value="NZ_BJCL01000002.1"/>
</dbReference>
<sequence length="156" mass="16108">MCAERRRRPRPRRGFTLPEALLAIVVIGVGLTGVLAAFGSVTRNSADPVVHKQMVAVAQELLEEIQLKPYAVAAHTAPAGCARDTFNDVRDYNGYGSTGVCTVDGVAIPALAGLGVSVTVASGTLGGVAAALKITVTVQSAGQTLTLVGWRTDYAS</sequence>
<feature type="transmembrane region" description="Helical" evidence="1">
    <location>
        <begin position="20"/>
        <end position="41"/>
    </location>
</feature>
<keyword evidence="3" id="KW-1185">Reference proteome</keyword>
<dbReference type="Proteomes" id="UP000301751">
    <property type="component" value="Unassembled WGS sequence"/>
</dbReference>
<keyword evidence="1" id="KW-0812">Transmembrane</keyword>
<comment type="caution">
    <text evidence="2">The sequence shown here is derived from an EMBL/GenBank/DDBJ whole genome shotgun (WGS) entry which is preliminary data.</text>
</comment>
<dbReference type="PROSITE" id="PS00409">
    <property type="entry name" value="PROKAR_NTER_METHYL"/>
    <property type="match status" value="1"/>
</dbReference>
<accession>A0A480AU05</accession>
<protein>
    <recommendedName>
        <fullName evidence="4">MSHA biogenesis protein MshD</fullName>
    </recommendedName>
</protein>
<dbReference type="NCBIfam" id="TIGR02532">
    <property type="entry name" value="IV_pilin_GFxxxE"/>
    <property type="match status" value="1"/>
</dbReference>
<proteinExistence type="predicted"/>